<sequence length="81" mass="8709">MIAAGREQVGRGWTGPYEVHLPGMVPSDRGSVATAVSTPAVTDKLLHGADQDELLDMEAPNTWKVPSVKQTKLQEQKLPTA</sequence>
<organism evidence="1 2">
    <name type="scientific">Eragrostis curvula</name>
    <name type="common">weeping love grass</name>
    <dbReference type="NCBI Taxonomy" id="38414"/>
    <lineage>
        <taxon>Eukaryota</taxon>
        <taxon>Viridiplantae</taxon>
        <taxon>Streptophyta</taxon>
        <taxon>Embryophyta</taxon>
        <taxon>Tracheophyta</taxon>
        <taxon>Spermatophyta</taxon>
        <taxon>Magnoliopsida</taxon>
        <taxon>Liliopsida</taxon>
        <taxon>Poales</taxon>
        <taxon>Poaceae</taxon>
        <taxon>PACMAD clade</taxon>
        <taxon>Chloridoideae</taxon>
        <taxon>Eragrostideae</taxon>
        <taxon>Eragrostidinae</taxon>
        <taxon>Eragrostis</taxon>
    </lineage>
</organism>
<evidence type="ECO:0000313" key="1">
    <source>
        <dbReference type="EMBL" id="TVU19703.1"/>
    </source>
</evidence>
<dbReference type="OrthoDB" id="1931098at2759"/>
<feature type="non-terminal residue" evidence="1">
    <location>
        <position position="1"/>
    </location>
</feature>
<accession>A0A5J9U7V7</accession>
<dbReference type="AlphaFoldDB" id="A0A5J9U7V7"/>
<evidence type="ECO:0000313" key="2">
    <source>
        <dbReference type="Proteomes" id="UP000324897"/>
    </source>
</evidence>
<proteinExistence type="predicted"/>
<dbReference type="Gramene" id="TVU19703">
    <property type="protein sequence ID" value="TVU19703"/>
    <property type="gene ID" value="EJB05_35870"/>
</dbReference>
<protein>
    <submittedName>
        <fullName evidence="1">Uncharacterized protein</fullName>
    </submittedName>
</protein>
<dbReference type="Proteomes" id="UP000324897">
    <property type="component" value="Chromosome 7"/>
</dbReference>
<reference evidence="1 2" key="1">
    <citation type="journal article" date="2019" name="Sci. Rep.">
        <title>A high-quality genome of Eragrostis curvula grass provides insights into Poaceae evolution and supports new strategies to enhance forage quality.</title>
        <authorList>
            <person name="Carballo J."/>
            <person name="Santos B.A.C.M."/>
            <person name="Zappacosta D."/>
            <person name="Garbus I."/>
            <person name="Selva J.P."/>
            <person name="Gallo C.A."/>
            <person name="Diaz A."/>
            <person name="Albertini E."/>
            <person name="Caccamo M."/>
            <person name="Echenique V."/>
        </authorList>
    </citation>
    <scope>NUCLEOTIDE SEQUENCE [LARGE SCALE GENOMIC DNA]</scope>
    <source>
        <strain evidence="2">cv. Victoria</strain>
        <tissue evidence="1">Leaf</tissue>
    </source>
</reference>
<comment type="caution">
    <text evidence="1">The sequence shown here is derived from an EMBL/GenBank/DDBJ whole genome shotgun (WGS) entry which is preliminary data.</text>
</comment>
<name>A0A5J9U7V7_9POAL</name>
<keyword evidence="2" id="KW-1185">Reference proteome</keyword>
<gene>
    <name evidence="1" type="ORF">EJB05_35870</name>
</gene>
<dbReference type="EMBL" id="RWGY01000029">
    <property type="protein sequence ID" value="TVU19703.1"/>
    <property type="molecule type" value="Genomic_DNA"/>
</dbReference>